<name>D1W5I2_9BACT</name>
<proteinExistence type="predicted"/>
<organism evidence="1 2">
    <name type="scientific">Hoylesella buccalis ATCC 35310</name>
    <dbReference type="NCBI Taxonomy" id="679190"/>
    <lineage>
        <taxon>Bacteria</taxon>
        <taxon>Pseudomonadati</taxon>
        <taxon>Bacteroidota</taxon>
        <taxon>Bacteroidia</taxon>
        <taxon>Bacteroidales</taxon>
        <taxon>Prevotellaceae</taxon>
        <taxon>Hoylesella</taxon>
    </lineage>
</organism>
<keyword evidence="2" id="KW-1185">Reference proteome</keyword>
<protein>
    <submittedName>
        <fullName evidence="1">Uncharacterized protein</fullName>
    </submittedName>
</protein>
<accession>D1W5I2</accession>
<sequence>MQTDEYYSHCACHSFSPLPKLCNHAGRGGSSNAKVTVCRKACADMVLLEMKRGVSDNLFSR</sequence>
<dbReference type="Proteomes" id="UP000005283">
    <property type="component" value="Unassembled WGS sequence"/>
</dbReference>
<evidence type="ECO:0000313" key="2">
    <source>
        <dbReference type="Proteomes" id="UP000005283"/>
    </source>
</evidence>
<reference evidence="1 2" key="1">
    <citation type="submission" date="2009-12" db="EMBL/GenBank/DDBJ databases">
        <title>Genome Sequence of Prevotella buccalis ATCC 35310.</title>
        <authorList>
            <person name="Durkin A.S."/>
            <person name="Madupu R."/>
            <person name="Torralba M."/>
            <person name="Methe B."/>
            <person name="Sutton G."/>
            <person name="Strausberg R.L."/>
            <person name="Nelson K.E."/>
        </authorList>
    </citation>
    <scope>NUCLEOTIDE SEQUENCE [LARGE SCALE GENOMIC DNA]</scope>
    <source>
        <strain evidence="1 2">ATCC 35310</strain>
    </source>
</reference>
<dbReference type="STRING" id="679190.HMPREF0650_1480"/>
<comment type="caution">
    <text evidence="1">The sequence shown here is derived from an EMBL/GenBank/DDBJ whole genome shotgun (WGS) entry which is preliminary data.</text>
</comment>
<gene>
    <name evidence="1" type="ORF">HMPREF0650_1480</name>
</gene>
<dbReference type="EMBL" id="ADEG01000046">
    <property type="protein sequence ID" value="EFA92242.1"/>
    <property type="molecule type" value="Genomic_DNA"/>
</dbReference>
<evidence type="ECO:0000313" key="1">
    <source>
        <dbReference type="EMBL" id="EFA92242.1"/>
    </source>
</evidence>
<dbReference type="AlphaFoldDB" id="D1W5I2"/>